<dbReference type="GO" id="GO:0005829">
    <property type="term" value="C:cytosol"/>
    <property type="evidence" value="ECO:0007669"/>
    <property type="project" value="TreeGrafter"/>
</dbReference>
<dbReference type="CDD" id="cd00757">
    <property type="entry name" value="ThiF_MoeB_HesA_family"/>
    <property type="match status" value="1"/>
</dbReference>
<evidence type="ECO:0000256" key="3">
    <source>
        <dbReference type="ARBA" id="ARBA00022741"/>
    </source>
</evidence>
<sequence>MNLQLMMNDRVFSDGEIEHYSRQFALPQFGPEAQEKLKNARVLVVGSGGLGSPLLLYLAAAGVGRIGIVDFDRVDASNLHRQVIFDSDQIGKPKVLAAKNRLERINPYIRILTYEERLTSANALHLIAQYDVVADGTDNFPTRYLVNDACVLAGKPNVYGSVYQFEGQVAVFNFRDKSGGIGPNYRDIYPSPPPAGLVPNCAESGILGVLPGIIGSMQALEVIKVITGIGEVLSGKMALFDALGFSSRVFVVKRRPDNPLNGDRPTQKSLIDYQAFCGLDQLAESKGISVEKFHELELSTEPYQLIDVREPYEYQRVNIGGLSLPLSRLEEVVGQIDRDKKVVVHCEMGSRSARAIQLLEKKHGFTNLINLRGGIQAYLANYPASR</sequence>
<dbReference type="FunFam" id="3.40.50.720:FF:000033">
    <property type="entry name" value="Adenylyltransferase and sulfurtransferase MOCS3"/>
    <property type="match status" value="1"/>
</dbReference>
<dbReference type="GO" id="GO:0008146">
    <property type="term" value="F:sulfotransferase activity"/>
    <property type="evidence" value="ECO:0007669"/>
    <property type="project" value="TreeGrafter"/>
</dbReference>
<comment type="similarity">
    <text evidence="1">Belongs to the HesA/MoeB/ThiF family.</text>
</comment>
<dbReference type="InterPro" id="IPR035985">
    <property type="entry name" value="Ubiquitin-activating_enz"/>
</dbReference>
<dbReference type="EC" id="2.7.7.80" evidence="8"/>
<comment type="subunit">
    <text evidence="7">Homodimer. Forms a stable heterotetrameric complex of 2 MoeB and 2 MoaD during adenylation of MoaD.</text>
</comment>
<dbReference type="SUPFAM" id="SSF69572">
    <property type="entry name" value="Activating enzymes of the ubiquitin-like proteins"/>
    <property type="match status" value="1"/>
</dbReference>
<reference evidence="15" key="1">
    <citation type="submission" date="2016-10" db="EMBL/GenBank/DDBJ databases">
        <authorList>
            <person name="Varghese N."/>
            <person name="Submissions S."/>
        </authorList>
    </citation>
    <scope>NUCLEOTIDE SEQUENCE [LARGE SCALE GENOMIC DNA]</scope>
    <source>
        <strain evidence="15">IBRC-M 10761</strain>
    </source>
</reference>
<evidence type="ECO:0000256" key="9">
    <source>
        <dbReference type="ARBA" id="ARBA00073635"/>
    </source>
</evidence>
<proteinExistence type="inferred from homology"/>
<evidence type="ECO:0000313" key="15">
    <source>
        <dbReference type="Proteomes" id="UP000199403"/>
    </source>
</evidence>
<evidence type="ECO:0000256" key="7">
    <source>
        <dbReference type="ARBA" id="ARBA00063809"/>
    </source>
</evidence>
<dbReference type="InterPro" id="IPR001763">
    <property type="entry name" value="Rhodanese-like_dom"/>
</dbReference>
<dbReference type="GO" id="GO:0004792">
    <property type="term" value="F:thiosulfate-cyanide sulfurtransferase activity"/>
    <property type="evidence" value="ECO:0007669"/>
    <property type="project" value="TreeGrafter"/>
</dbReference>
<evidence type="ECO:0000256" key="12">
    <source>
        <dbReference type="ARBA" id="ARBA00078531"/>
    </source>
</evidence>
<keyword evidence="3" id="KW-0547">Nucleotide-binding</keyword>
<evidence type="ECO:0000256" key="10">
    <source>
        <dbReference type="ARBA" id="ARBA00075110"/>
    </source>
</evidence>
<evidence type="ECO:0000259" key="13">
    <source>
        <dbReference type="PROSITE" id="PS50206"/>
    </source>
</evidence>
<dbReference type="Pfam" id="PF00581">
    <property type="entry name" value="Rhodanese"/>
    <property type="match status" value="1"/>
</dbReference>
<evidence type="ECO:0000256" key="11">
    <source>
        <dbReference type="ARBA" id="ARBA00075328"/>
    </source>
</evidence>
<dbReference type="Proteomes" id="UP000199403">
    <property type="component" value="Unassembled WGS sequence"/>
</dbReference>
<feature type="domain" description="Rhodanese" evidence="13">
    <location>
        <begin position="299"/>
        <end position="386"/>
    </location>
</feature>
<dbReference type="PROSITE" id="PS50206">
    <property type="entry name" value="RHODANESE_3"/>
    <property type="match status" value="1"/>
</dbReference>
<dbReference type="Gene3D" id="3.40.250.10">
    <property type="entry name" value="Rhodanese-like domain"/>
    <property type="match status" value="1"/>
</dbReference>
<dbReference type="STRING" id="1416801.SAMN05192553_10831"/>
<dbReference type="GO" id="GO:0005524">
    <property type="term" value="F:ATP binding"/>
    <property type="evidence" value="ECO:0007669"/>
    <property type="project" value="UniProtKB-KW"/>
</dbReference>
<accession>A0A1H7AUU2</accession>
<keyword evidence="14" id="KW-0548">Nucleotidyltransferase</keyword>
<comment type="function">
    <text evidence="6">Catalyzes the adenylation by ATP of the carboxyl group of the C-terminal glycine of sulfur carrier protein MoaD.</text>
</comment>
<keyword evidence="2 14" id="KW-0808">Transferase</keyword>
<comment type="catalytic activity">
    <reaction evidence="5">
        <text>[molybdopterin-synthase sulfur-carrier protein]-C-terminal Gly-Gly + ATP + H(+) = [molybdopterin-synthase sulfur-carrier protein]-C-terminal Gly-Gly-AMP + diphosphate</text>
        <dbReference type="Rhea" id="RHEA:43616"/>
        <dbReference type="Rhea" id="RHEA-COMP:12159"/>
        <dbReference type="Rhea" id="RHEA-COMP:12202"/>
        <dbReference type="ChEBI" id="CHEBI:15378"/>
        <dbReference type="ChEBI" id="CHEBI:30616"/>
        <dbReference type="ChEBI" id="CHEBI:33019"/>
        <dbReference type="ChEBI" id="CHEBI:90618"/>
        <dbReference type="ChEBI" id="CHEBI:90778"/>
        <dbReference type="EC" id="2.7.7.80"/>
    </reaction>
</comment>
<dbReference type="Gene3D" id="3.40.50.720">
    <property type="entry name" value="NAD(P)-binding Rossmann-like Domain"/>
    <property type="match status" value="1"/>
</dbReference>
<protein>
    <recommendedName>
        <fullName evidence="9">Molybdopterin-synthase adenylyltransferase</fullName>
        <ecNumber evidence="8">2.7.7.80</ecNumber>
    </recommendedName>
    <alternativeName>
        <fullName evidence="12">MoaD protein adenylase</fullName>
    </alternativeName>
    <alternativeName>
        <fullName evidence="10">Molybdopterin-converting factor subunit 1 adenylase</fullName>
    </alternativeName>
    <alternativeName>
        <fullName evidence="11">Sulfur carrier protein MoaD adenylyltransferase</fullName>
    </alternativeName>
</protein>
<dbReference type="Pfam" id="PF00899">
    <property type="entry name" value="ThiF"/>
    <property type="match status" value="1"/>
</dbReference>
<keyword evidence="15" id="KW-1185">Reference proteome</keyword>
<dbReference type="CDD" id="cd00158">
    <property type="entry name" value="RHOD"/>
    <property type="match status" value="1"/>
</dbReference>
<evidence type="ECO:0000256" key="1">
    <source>
        <dbReference type="ARBA" id="ARBA00009919"/>
    </source>
</evidence>
<dbReference type="PANTHER" id="PTHR10953">
    <property type="entry name" value="UBIQUITIN-ACTIVATING ENZYME E1"/>
    <property type="match status" value="1"/>
</dbReference>
<evidence type="ECO:0000256" key="2">
    <source>
        <dbReference type="ARBA" id="ARBA00022679"/>
    </source>
</evidence>
<dbReference type="SMART" id="SM00450">
    <property type="entry name" value="RHOD"/>
    <property type="match status" value="1"/>
</dbReference>
<dbReference type="GO" id="GO:0061605">
    <property type="term" value="F:molybdopterin-synthase adenylyltransferase activity"/>
    <property type="evidence" value="ECO:0007669"/>
    <property type="project" value="UniProtKB-EC"/>
</dbReference>
<dbReference type="InterPro" id="IPR036873">
    <property type="entry name" value="Rhodanese-like_dom_sf"/>
</dbReference>
<dbReference type="InterPro" id="IPR045886">
    <property type="entry name" value="ThiF/MoeB/HesA"/>
</dbReference>
<keyword evidence="4" id="KW-0067">ATP-binding</keyword>
<dbReference type="InterPro" id="IPR000594">
    <property type="entry name" value="ThiF_NAD_FAD-bd"/>
</dbReference>
<evidence type="ECO:0000256" key="4">
    <source>
        <dbReference type="ARBA" id="ARBA00022840"/>
    </source>
</evidence>
<dbReference type="GO" id="GO:0008641">
    <property type="term" value="F:ubiquitin-like modifier activating enzyme activity"/>
    <property type="evidence" value="ECO:0007669"/>
    <property type="project" value="InterPro"/>
</dbReference>
<evidence type="ECO:0000256" key="8">
    <source>
        <dbReference type="ARBA" id="ARBA00066884"/>
    </source>
</evidence>
<dbReference type="EMBL" id="FNZH01000008">
    <property type="protein sequence ID" value="SEJ67657.1"/>
    <property type="molecule type" value="Genomic_DNA"/>
</dbReference>
<organism evidence="14 15">
    <name type="scientific">Cyclobacterium xiamenense</name>
    <dbReference type="NCBI Taxonomy" id="1297121"/>
    <lineage>
        <taxon>Bacteria</taxon>
        <taxon>Pseudomonadati</taxon>
        <taxon>Bacteroidota</taxon>
        <taxon>Cytophagia</taxon>
        <taxon>Cytophagales</taxon>
        <taxon>Cyclobacteriaceae</taxon>
        <taxon>Cyclobacterium</taxon>
    </lineage>
</organism>
<dbReference type="NCBIfam" id="NF004281">
    <property type="entry name" value="PRK05690.1"/>
    <property type="match status" value="1"/>
</dbReference>
<dbReference type="PANTHER" id="PTHR10953:SF102">
    <property type="entry name" value="ADENYLYLTRANSFERASE AND SULFURTRANSFERASE MOCS3"/>
    <property type="match status" value="1"/>
</dbReference>
<name>A0A1H7AUU2_9BACT</name>
<evidence type="ECO:0000256" key="5">
    <source>
        <dbReference type="ARBA" id="ARBA00052218"/>
    </source>
</evidence>
<gene>
    <name evidence="14" type="ORF">SAMN05192553_10831</name>
</gene>
<dbReference type="AlphaFoldDB" id="A0A1H7AUU2"/>
<evidence type="ECO:0000313" key="14">
    <source>
        <dbReference type="EMBL" id="SEJ67657.1"/>
    </source>
</evidence>
<evidence type="ECO:0000256" key="6">
    <source>
        <dbReference type="ARBA" id="ARBA00055169"/>
    </source>
</evidence>